<evidence type="ECO:0000313" key="2">
    <source>
        <dbReference type="Proteomes" id="UP000789570"/>
    </source>
</evidence>
<name>A0A9N9F0Z8_9GLOM</name>
<dbReference type="Proteomes" id="UP000789570">
    <property type="component" value="Unassembled WGS sequence"/>
</dbReference>
<dbReference type="AlphaFoldDB" id="A0A9N9F0Z8"/>
<sequence>MEFPDDTEISSLRLYPMSKPHFGSMLCTARVPPQKYMNSQNEDH</sequence>
<protein>
    <submittedName>
        <fullName evidence="1">5316_t:CDS:1</fullName>
    </submittedName>
</protein>
<reference evidence="1" key="1">
    <citation type="submission" date="2021-06" db="EMBL/GenBank/DDBJ databases">
        <authorList>
            <person name="Kallberg Y."/>
            <person name="Tangrot J."/>
            <person name="Rosling A."/>
        </authorList>
    </citation>
    <scope>NUCLEOTIDE SEQUENCE</scope>
    <source>
        <strain evidence="1">UK204</strain>
    </source>
</reference>
<gene>
    <name evidence="1" type="ORF">FCALED_LOCUS3794</name>
</gene>
<dbReference type="EMBL" id="CAJVPQ010000689">
    <property type="protein sequence ID" value="CAG8502826.1"/>
    <property type="molecule type" value="Genomic_DNA"/>
</dbReference>
<evidence type="ECO:0000313" key="1">
    <source>
        <dbReference type="EMBL" id="CAG8502826.1"/>
    </source>
</evidence>
<keyword evidence="2" id="KW-1185">Reference proteome</keyword>
<comment type="caution">
    <text evidence="1">The sequence shown here is derived from an EMBL/GenBank/DDBJ whole genome shotgun (WGS) entry which is preliminary data.</text>
</comment>
<proteinExistence type="predicted"/>
<organism evidence="1 2">
    <name type="scientific">Funneliformis caledonium</name>
    <dbReference type="NCBI Taxonomy" id="1117310"/>
    <lineage>
        <taxon>Eukaryota</taxon>
        <taxon>Fungi</taxon>
        <taxon>Fungi incertae sedis</taxon>
        <taxon>Mucoromycota</taxon>
        <taxon>Glomeromycotina</taxon>
        <taxon>Glomeromycetes</taxon>
        <taxon>Glomerales</taxon>
        <taxon>Glomeraceae</taxon>
        <taxon>Funneliformis</taxon>
    </lineage>
</organism>
<accession>A0A9N9F0Z8</accession>